<evidence type="ECO:0000313" key="2">
    <source>
        <dbReference type="EMBL" id="KAF7280852.1"/>
    </source>
</evidence>
<protein>
    <submittedName>
        <fullName evidence="2">Uncharacterized protein</fullName>
    </submittedName>
</protein>
<proteinExistence type="predicted"/>
<dbReference type="AlphaFoldDB" id="A0A834IKH8"/>
<gene>
    <name evidence="2" type="ORF">GWI33_005452</name>
</gene>
<comment type="caution">
    <text evidence="2">The sequence shown here is derived from an EMBL/GenBank/DDBJ whole genome shotgun (WGS) entry which is preliminary data.</text>
</comment>
<sequence>MGRASRAYAHRICMREDFPRFFAGNVCARQRTEGRPITTKRLPKDAASVPIKVSPQIERKGQLSSQDVPSNPVAQKKNKTQKRAGLPPGVPIAFVPVGPEKEEEKHAAKKKRINISNINPLSKHSITFASANLNRTVPVRRRTPPLPPAPLFRPSIPDLSRKDNFGFAVRRKERDWRVEEAVQEARFGGG</sequence>
<evidence type="ECO:0000313" key="3">
    <source>
        <dbReference type="Proteomes" id="UP000625711"/>
    </source>
</evidence>
<name>A0A834IKH8_RHYFE</name>
<dbReference type="EMBL" id="JAACXV010000272">
    <property type="protein sequence ID" value="KAF7280852.1"/>
    <property type="molecule type" value="Genomic_DNA"/>
</dbReference>
<organism evidence="2 3">
    <name type="scientific">Rhynchophorus ferrugineus</name>
    <name type="common">Red palm weevil</name>
    <name type="synonym">Curculio ferrugineus</name>
    <dbReference type="NCBI Taxonomy" id="354439"/>
    <lineage>
        <taxon>Eukaryota</taxon>
        <taxon>Metazoa</taxon>
        <taxon>Ecdysozoa</taxon>
        <taxon>Arthropoda</taxon>
        <taxon>Hexapoda</taxon>
        <taxon>Insecta</taxon>
        <taxon>Pterygota</taxon>
        <taxon>Neoptera</taxon>
        <taxon>Endopterygota</taxon>
        <taxon>Coleoptera</taxon>
        <taxon>Polyphaga</taxon>
        <taxon>Cucujiformia</taxon>
        <taxon>Curculionidae</taxon>
        <taxon>Dryophthorinae</taxon>
        <taxon>Rhynchophorus</taxon>
    </lineage>
</organism>
<dbReference type="Proteomes" id="UP000625711">
    <property type="component" value="Unassembled WGS sequence"/>
</dbReference>
<feature type="compositionally biased region" description="Polar residues" evidence="1">
    <location>
        <begin position="62"/>
        <end position="73"/>
    </location>
</feature>
<evidence type="ECO:0000256" key="1">
    <source>
        <dbReference type="SAM" id="MobiDB-lite"/>
    </source>
</evidence>
<reference evidence="2" key="1">
    <citation type="submission" date="2020-08" db="EMBL/GenBank/DDBJ databases">
        <title>Genome sequencing and assembly of the red palm weevil Rhynchophorus ferrugineus.</title>
        <authorList>
            <person name="Dias G.B."/>
            <person name="Bergman C.M."/>
            <person name="Manee M."/>
        </authorList>
    </citation>
    <scope>NUCLEOTIDE SEQUENCE</scope>
    <source>
        <strain evidence="2">AA-2017</strain>
        <tissue evidence="2">Whole larva</tissue>
    </source>
</reference>
<keyword evidence="3" id="KW-1185">Reference proteome</keyword>
<accession>A0A834IKH8</accession>
<feature type="region of interest" description="Disordered" evidence="1">
    <location>
        <begin position="35"/>
        <end position="98"/>
    </location>
</feature>